<reference evidence="4" key="2">
    <citation type="submission" date="2015-06" db="UniProtKB">
        <authorList>
            <consortium name="EnsemblPlants"/>
        </authorList>
    </citation>
    <scope>IDENTIFICATION</scope>
</reference>
<keyword evidence="5" id="KW-1185">Reference proteome</keyword>
<proteinExistence type="predicted"/>
<dbReference type="Gene3D" id="2.20.70.30">
    <property type="entry name" value="Nascent polypeptide-associated complex domain"/>
    <property type="match status" value="1"/>
</dbReference>
<evidence type="ECO:0000259" key="3">
    <source>
        <dbReference type="Pfam" id="PF01849"/>
    </source>
</evidence>
<feature type="compositionally biased region" description="Acidic residues" evidence="2">
    <location>
        <begin position="1"/>
        <end position="24"/>
    </location>
</feature>
<dbReference type="AlphaFoldDB" id="A0A0E0PJQ2"/>
<feature type="domain" description="NAC-A/B" evidence="3">
    <location>
        <begin position="39"/>
        <end position="67"/>
    </location>
</feature>
<dbReference type="InterPro" id="IPR038187">
    <property type="entry name" value="NAC_A/B_dom_sf"/>
</dbReference>
<feature type="region of interest" description="Disordered" evidence="2">
    <location>
        <begin position="1"/>
        <end position="53"/>
    </location>
</feature>
<evidence type="ECO:0000256" key="1">
    <source>
        <dbReference type="ARBA" id="ARBA00004000"/>
    </source>
</evidence>
<reference evidence="5" key="1">
    <citation type="submission" date="2013-06" db="EMBL/GenBank/DDBJ databases">
        <authorList>
            <person name="Zhao Q."/>
        </authorList>
    </citation>
    <scope>NUCLEOTIDE SEQUENCE</scope>
    <source>
        <strain evidence="5">cv. W1943</strain>
    </source>
</reference>
<name>A0A0E0PJQ2_ORYRU</name>
<dbReference type="InterPro" id="IPR016641">
    <property type="entry name" value="EGD2/NACA0like"/>
</dbReference>
<accession>A0A0E0PJQ2</accession>
<dbReference type="HOGENOM" id="CLU_2562398_0_0_1"/>
<protein>
    <recommendedName>
        <fullName evidence="3">NAC-A/B domain-containing protein</fullName>
    </recommendedName>
</protein>
<dbReference type="PANTHER" id="PTHR21713">
    <property type="entry name" value="NASCENT POLYPEPTIDE ASSOCIATED COMPLEX ALPHA SUBUNIT-RELATED"/>
    <property type="match status" value="1"/>
</dbReference>
<dbReference type="Pfam" id="PF01849">
    <property type="entry name" value="NAC"/>
    <property type="match status" value="1"/>
</dbReference>
<evidence type="ECO:0000313" key="5">
    <source>
        <dbReference type="Proteomes" id="UP000008022"/>
    </source>
</evidence>
<dbReference type="STRING" id="4529.A0A0E0PJQ2"/>
<dbReference type="eggNOG" id="KOG2239">
    <property type="taxonomic scope" value="Eukaryota"/>
</dbReference>
<comment type="function">
    <text evidence="1">May promote appropriate targeting of ribosome-nascent polypeptide complexes.</text>
</comment>
<dbReference type="Proteomes" id="UP000008022">
    <property type="component" value="Unassembled WGS sequence"/>
</dbReference>
<organism evidence="4 5">
    <name type="scientific">Oryza rufipogon</name>
    <name type="common">Brownbeard rice</name>
    <name type="synonym">Asian wild rice</name>
    <dbReference type="NCBI Taxonomy" id="4529"/>
    <lineage>
        <taxon>Eukaryota</taxon>
        <taxon>Viridiplantae</taxon>
        <taxon>Streptophyta</taxon>
        <taxon>Embryophyta</taxon>
        <taxon>Tracheophyta</taxon>
        <taxon>Spermatophyta</taxon>
        <taxon>Magnoliopsida</taxon>
        <taxon>Liliopsida</taxon>
        <taxon>Poales</taxon>
        <taxon>Poaceae</taxon>
        <taxon>BOP clade</taxon>
        <taxon>Oryzoideae</taxon>
        <taxon>Oryzeae</taxon>
        <taxon>Oryzinae</taxon>
        <taxon>Oryza</taxon>
    </lineage>
</organism>
<dbReference type="GO" id="GO:0005854">
    <property type="term" value="C:nascent polypeptide-associated complex"/>
    <property type="evidence" value="ECO:0007669"/>
    <property type="project" value="InterPro"/>
</dbReference>
<dbReference type="Gramene" id="ORUFI05G09920.1">
    <property type="protein sequence ID" value="ORUFI05G09920.1"/>
    <property type="gene ID" value="ORUFI05G09920"/>
</dbReference>
<sequence>MDAMYDDDGDEDDDDDGDEDEDGENGTVVNKGSKQSRSEKKSHKAMMKLGMKPVTGVSRITIKTAKNVRNCTTAANNCTRQG</sequence>
<dbReference type="InterPro" id="IPR002715">
    <property type="entry name" value="Nas_poly-pep-assoc_cplx_dom"/>
</dbReference>
<evidence type="ECO:0000313" key="4">
    <source>
        <dbReference type="EnsemblPlants" id="ORUFI05G09920.1"/>
    </source>
</evidence>
<evidence type="ECO:0000256" key="2">
    <source>
        <dbReference type="SAM" id="MobiDB-lite"/>
    </source>
</evidence>
<dbReference type="EnsemblPlants" id="ORUFI05G09920.1">
    <property type="protein sequence ID" value="ORUFI05G09920.1"/>
    <property type="gene ID" value="ORUFI05G09920"/>
</dbReference>